<feature type="transmembrane region" description="Helical" evidence="1">
    <location>
        <begin position="121"/>
        <end position="145"/>
    </location>
</feature>
<dbReference type="Proteomes" id="UP000007305">
    <property type="component" value="Chromosome 7"/>
</dbReference>
<keyword evidence="1" id="KW-1133">Transmembrane helix</keyword>
<dbReference type="InParanoid" id="A0A804UD74"/>
<accession>A0A804UD74</accession>
<keyword evidence="1" id="KW-0812">Transmembrane</keyword>
<name>A0A804UD74_MAIZE</name>
<reference evidence="2" key="2">
    <citation type="submission" date="2019-07" db="EMBL/GenBank/DDBJ databases">
        <authorList>
            <person name="Seetharam A."/>
            <person name="Woodhouse M."/>
            <person name="Cannon E."/>
        </authorList>
    </citation>
    <scope>NUCLEOTIDE SEQUENCE [LARGE SCALE GENOMIC DNA]</scope>
    <source>
        <strain evidence="2">cv. B73</strain>
    </source>
</reference>
<evidence type="ECO:0000313" key="2">
    <source>
        <dbReference type="EnsemblPlants" id="Zm00001eb307890_P001"/>
    </source>
</evidence>
<protein>
    <submittedName>
        <fullName evidence="2">Uncharacterized protein</fullName>
    </submittedName>
</protein>
<dbReference type="Gene3D" id="1.20.1110.10">
    <property type="entry name" value="Calcium-transporting ATPase, transmembrane domain"/>
    <property type="match status" value="2"/>
</dbReference>
<sequence length="153" mass="16965">MSTVGARGGAVTAGAWWSGGGGARVGGGAVEERLRFMLIVLIWQYDFSPFTVLIIAILNDGTIMTISKDRALIFVTRSRSWSFVERPGLLLVTAFLLAQLVATFLDVYANWGFARIKGIGWGWAGVVWLYSIIFYFPMDLIKFFIRFVLSGRA</sequence>
<dbReference type="EnsemblPlants" id="Zm00001eb307890_T001">
    <property type="protein sequence ID" value="Zm00001eb307890_P001"/>
    <property type="gene ID" value="Zm00001eb307890"/>
</dbReference>
<dbReference type="AlphaFoldDB" id="A0A804UD74"/>
<reference evidence="3" key="1">
    <citation type="submission" date="2015-12" db="EMBL/GenBank/DDBJ databases">
        <title>Update maize B73 reference genome by single molecule sequencing technologies.</title>
        <authorList>
            <consortium name="Maize Genome Sequencing Project"/>
            <person name="Ware D."/>
        </authorList>
    </citation>
    <scope>NUCLEOTIDE SEQUENCE [LARGE SCALE GENOMIC DNA]</scope>
    <source>
        <strain evidence="3">cv. B73</strain>
    </source>
</reference>
<evidence type="ECO:0000256" key="1">
    <source>
        <dbReference type="SAM" id="Phobius"/>
    </source>
</evidence>
<dbReference type="PANTHER" id="PTHR42861">
    <property type="entry name" value="CALCIUM-TRANSPORTING ATPASE"/>
    <property type="match status" value="1"/>
</dbReference>
<keyword evidence="3" id="KW-1185">Reference proteome</keyword>
<keyword evidence="1" id="KW-0472">Membrane</keyword>
<dbReference type="Gramene" id="Zm00001eb307890_T001">
    <property type="protein sequence ID" value="Zm00001eb307890_P001"/>
    <property type="gene ID" value="Zm00001eb307890"/>
</dbReference>
<evidence type="ECO:0000313" key="3">
    <source>
        <dbReference type="Proteomes" id="UP000007305"/>
    </source>
</evidence>
<organism evidence="2 3">
    <name type="scientific">Zea mays</name>
    <name type="common">Maize</name>
    <dbReference type="NCBI Taxonomy" id="4577"/>
    <lineage>
        <taxon>Eukaryota</taxon>
        <taxon>Viridiplantae</taxon>
        <taxon>Streptophyta</taxon>
        <taxon>Embryophyta</taxon>
        <taxon>Tracheophyta</taxon>
        <taxon>Spermatophyta</taxon>
        <taxon>Magnoliopsida</taxon>
        <taxon>Liliopsida</taxon>
        <taxon>Poales</taxon>
        <taxon>Poaceae</taxon>
        <taxon>PACMAD clade</taxon>
        <taxon>Panicoideae</taxon>
        <taxon>Andropogonodae</taxon>
        <taxon>Andropogoneae</taxon>
        <taxon>Tripsacinae</taxon>
        <taxon>Zea</taxon>
    </lineage>
</organism>
<proteinExistence type="predicted"/>
<feature type="transmembrane region" description="Helical" evidence="1">
    <location>
        <begin position="47"/>
        <end position="67"/>
    </location>
</feature>
<reference evidence="2" key="3">
    <citation type="submission" date="2021-05" db="UniProtKB">
        <authorList>
            <consortium name="EnsemblPlants"/>
        </authorList>
    </citation>
    <scope>IDENTIFICATION</scope>
    <source>
        <strain evidence="2">cv. B73</strain>
    </source>
</reference>
<dbReference type="InterPro" id="IPR023298">
    <property type="entry name" value="ATPase_P-typ_TM_dom_sf"/>
</dbReference>
<dbReference type="SUPFAM" id="SSF81665">
    <property type="entry name" value="Calcium ATPase, transmembrane domain M"/>
    <property type="match status" value="1"/>
</dbReference>
<feature type="transmembrane region" description="Helical" evidence="1">
    <location>
        <begin position="88"/>
        <end position="109"/>
    </location>
</feature>